<evidence type="ECO:0000256" key="1">
    <source>
        <dbReference type="SAM" id="Phobius"/>
    </source>
</evidence>
<name>A0ABR8WC07_9BACL</name>
<gene>
    <name evidence="2" type="ORF">H9630_06460</name>
</gene>
<keyword evidence="1" id="KW-0472">Membrane</keyword>
<reference evidence="2 3" key="1">
    <citation type="submission" date="2020-08" db="EMBL/GenBank/DDBJ databases">
        <title>A Genomic Blueprint of the Chicken Gut Microbiome.</title>
        <authorList>
            <person name="Gilroy R."/>
            <person name="Ravi A."/>
            <person name="Getino M."/>
            <person name="Pursley I."/>
            <person name="Horton D.L."/>
            <person name="Alikhan N.-F."/>
            <person name="Baker D."/>
            <person name="Gharbi K."/>
            <person name="Hall N."/>
            <person name="Watson M."/>
            <person name="Adriaenssens E.M."/>
            <person name="Foster-Nyarko E."/>
            <person name="Jarju S."/>
            <person name="Secka A."/>
            <person name="Antonio M."/>
            <person name="Oren A."/>
            <person name="Chaudhuri R."/>
            <person name="La Ragione R.M."/>
            <person name="Hildebrand F."/>
            <person name="Pallen M.J."/>
        </authorList>
    </citation>
    <scope>NUCLEOTIDE SEQUENCE [LARGE SCALE GENOMIC DNA]</scope>
    <source>
        <strain evidence="2 3">Sa1BUA13</strain>
    </source>
</reference>
<accession>A0ABR8WC07</accession>
<evidence type="ECO:0000313" key="3">
    <source>
        <dbReference type="Proteomes" id="UP000658980"/>
    </source>
</evidence>
<feature type="transmembrane region" description="Helical" evidence="1">
    <location>
        <begin position="219"/>
        <end position="235"/>
    </location>
</feature>
<dbReference type="RefSeq" id="WP_191714689.1">
    <property type="nucleotide sequence ID" value="NZ_JACSPU010000002.1"/>
</dbReference>
<comment type="caution">
    <text evidence="2">The sequence shown here is derived from an EMBL/GenBank/DDBJ whole genome shotgun (WGS) entry which is preliminary data.</text>
</comment>
<dbReference type="Proteomes" id="UP000658980">
    <property type="component" value="Unassembled WGS sequence"/>
</dbReference>
<feature type="transmembrane region" description="Helical" evidence="1">
    <location>
        <begin position="138"/>
        <end position="160"/>
    </location>
</feature>
<keyword evidence="3" id="KW-1185">Reference proteome</keyword>
<evidence type="ECO:0000313" key="2">
    <source>
        <dbReference type="EMBL" id="MBD8014458.1"/>
    </source>
</evidence>
<proteinExistence type="predicted"/>
<feature type="transmembrane region" description="Helical" evidence="1">
    <location>
        <begin position="71"/>
        <end position="89"/>
    </location>
</feature>
<keyword evidence="1" id="KW-0812">Transmembrane</keyword>
<sequence>MTLNKEVQNETLEQGLEGLRETAGVKTISFEKFHDRSHFWGRLTIWAVIVLSLALPLYLSYGLGFHPGWSAILSGFLAYAAVVGVLWFVEPISYYPILGISGTYLAFLTGNIGNMCLPAASIAQSAVGVEPGTKKGELTATLAMAAASIVNIVMLLFIVLGGSYVVTLLPQSVVDSLVFVLPAIFGGLIAQLAMQKPLWGVIGIALALAVNLGPVPTSLKAFCCIFGLVIICLLLEKLKKTKEIA</sequence>
<feature type="transmembrane region" description="Helical" evidence="1">
    <location>
        <begin position="172"/>
        <end position="190"/>
    </location>
</feature>
<dbReference type="EMBL" id="JACSPU010000002">
    <property type="protein sequence ID" value="MBD8014458.1"/>
    <property type="molecule type" value="Genomic_DNA"/>
</dbReference>
<keyword evidence="1" id="KW-1133">Transmembrane helix</keyword>
<feature type="transmembrane region" description="Helical" evidence="1">
    <location>
        <begin position="39"/>
        <end position="59"/>
    </location>
</feature>
<organism evidence="2 3">
    <name type="scientific">Planococcus wigleyi</name>
    <dbReference type="NCBI Taxonomy" id="2762216"/>
    <lineage>
        <taxon>Bacteria</taxon>
        <taxon>Bacillati</taxon>
        <taxon>Bacillota</taxon>
        <taxon>Bacilli</taxon>
        <taxon>Bacillales</taxon>
        <taxon>Caryophanaceae</taxon>
        <taxon>Planococcus</taxon>
    </lineage>
</organism>
<protein>
    <submittedName>
        <fullName evidence="2">Small-conductance mechanosensitive channel</fullName>
    </submittedName>
</protein>
<feature type="transmembrane region" description="Helical" evidence="1">
    <location>
        <begin position="95"/>
        <end position="117"/>
    </location>
</feature>